<feature type="domain" description="HNH nuclease" evidence="1">
    <location>
        <begin position="153"/>
        <end position="205"/>
    </location>
</feature>
<keyword evidence="2" id="KW-0540">Nuclease</keyword>
<keyword evidence="3" id="KW-1185">Reference proteome</keyword>
<gene>
    <name evidence="2" type="ORF">ATOP_01630</name>
</gene>
<organism evidence="2 3">
    <name type="scientific">Granulimonas faecalis</name>
    <dbReference type="NCBI Taxonomy" id="2894155"/>
    <lineage>
        <taxon>Bacteria</taxon>
        <taxon>Bacillati</taxon>
        <taxon>Actinomycetota</taxon>
        <taxon>Coriobacteriia</taxon>
        <taxon>Coriobacteriales</taxon>
        <taxon>Kribbibacteriaceae</taxon>
        <taxon>Granulimonas</taxon>
    </lineage>
</organism>
<evidence type="ECO:0000259" key="1">
    <source>
        <dbReference type="Pfam" id="PF13391"/>
    </source>
</evidence>
<dbReference type="AlphaFoldDB" id="A0AAV5B0R7"/>
<keyword evidence="2" id="KW-0255">Endonuclease</keyword>
<reference evidence="2" key="1">
    <citation type="journal article" date="2022" name="Int. J. Syst. Evol. Microbiol.">
        <title>Granulimonas faecalis gen. nov., sp. nov., and Leptogranulimonas caecicola gen. nov., sp. nov., novel lactate-producing Atopobiaceae bacteria isolated from mouse intestines, and an emended description of the family Atopobiaceae.</title>
        <authorList>
            <person name="Morinaga K."/>
            <person name="Kusada H."/>
            <person name="Sakamoto S."/>
            <person name="Murakami T."/>
            <person name="Toyoda A."/>
            <person name="Mori H."/>
            <person name="Meng X.Y."/>
            <person name="Takashino M."/>
            <person name="Murotomi K."/>
            <person name="Tamaki H."/>
        </authorList>
    </citation>
    <scope>NUCLEOTIDE SEQUENCE</scope>
    <source>
        <strain evidence="2">OPF53</strain>
    </source>
</reference>
<comment type="caution">
    <text evidence="2">The sequence shown here is derived from an EMBL/GenBank/DDBJ whole genome shotgun (WGS) entry which is preliminary data.</text>
</comment>
<dbReference type="Proteomes" id="UP001055025">
    <property type="component" value="Unassembled WGS sequence"/>
</dbReference>
<sequence>MAGRRNWTEQEYLAALVLYLTVPSGRHDSRNPRVRELAEAMGRTSGSVVMRLANFRACDPNAGTVGLTHISQGDVALWERYLSDPEGTVEAAVGAFDAVMGSAGLDGESSVEDVLVADDLVLPQVTTREAVVSQRVNQSYFRNALLDNYGERCCVTGISVPSLLVASHIKPWAASEGPEERLTAANGLLLNALHDRAFDQGYLTLGFDGRMRVSSKLPHGGGNDILWRCDGLAVARPKRLPPAREFVEYHQDVVFKG</sequence>
<evidence type="ECO:0000313" key="2">
    <source>
        <dbReference type="EMBL" id="GJM54508.1"/>
    </source>
</evidence>
<dbReference type="Pfam" id="PF13391">
    <property type="entry name" value="HNH_2"/>
    <property type="match status" value="1"/>
</dbReference>
<name>A0AAV5B0R7_9ACTN</name>
<proteinExistence type="predicted"/>
<keyword evidence="2" id="KW-0378">Hydrolase</keyword>
<dbReference type="GO" id="GO:0004519">
    <property type="term" value="F:endonuclease activity"/>
    <property type="evidence" value="ECO:0007669"/>
    <property type="project" value="UniProtKB-KW"/>
</dbReference>
<protein>
    <submittedName>
        <fullName evidence="2">Restriction endonuclease</fullName>
    </submittedName>
</protein>
<dbReference type="EMBL" id="BQKC01000001">
    <property type="protein sequence ID" value="GJM54508.1"/>
    <property type="molecule type" value="Genomic_DNA"/>
</dbReference>
<dbReference type="RefSeq" id="WP_135978007.1">
    <property type="nucleotide sequence ID" value="NZ_BQKC01000001.1"/>
</dbReference>
<accession>A0AAV5B0R7</accession>
<evidence type="ECO:0000313" key="3">
    <source>
        <dbReference type="Proteomes" id="UP001055025"/>
    </source>
</evidence>
<dbReference type="InterPro" id="IPR003615">
    <property type="entry name" value="HNH_nuc"/>
</dbReference>